<feature type="compositionally biased region" description="Low complexity" evidence="1">
    <location>
        <begin position="61"/>
        <end position="72"/>
    </location>
</feature>
<dbReference type="Proteomes" id="UP000290904">
    <property type="component" value="Segment"/>
</dbReference>
<name>A0A410T7G4_9CAUD</name>
<feature type="region of interest" description="Disordered" evidence="1">
    <location>
        <begin position="21"/>
        <end position="42"/>
    </location>
</feature>
<gene>
    <name evidence="2" type="ORF">Henu3_gp12</name>
</gene>
<evidence type="ECO:0000313" key="2">
    <source>
        <dbReference type="EMBL" id="QAU04957.1"/>
    </source>
</evidence>
<feature type="compositionally biased region" description="Low complexity" evidence="1">
    <location>
        <begin position="159"/>
        <end position="175"/>
    </location>
</feature>
<dbReference type="EMBL" id="MK224497">
    <property type="protein sequence ID" value="QAU04957.1"/>
    <property type="molecule type" value="Genomic_DNA"/>
</dbReference>
<protein>
    <submittedName>
        <fullName evidence="2">Uncharacterized protein</fullName>
    </submittedName>
</protein>
<feature type="region of interest" description="Disordered" evidence="1">
    <location>
        <begin position="61"/>
        <end position="80"/>
    </location>
</feature>
<feature type="compositionally biased region" description="Low complexity" evidence="1">
    <location>
        <begin position="32"/>
        <end position="42"/>
    </location>
</feature>
<reference evidence="2 3" key="1">
    <citation type="submission" date="2018-11" db="EMBL/GenBank/DDBJ databases">
        <authorList>
            <person name="Teng T."/>
        </authorList>
    </citation>
    <scope>NUCLEOTIDE SEQUENCE [LARGE SCALE GENOMIC DNA]</scope>
</reference>
<accession>A0A410T7G4</accession>
<sequence length="189" mass="20317">MMLCGRASTASWAATGSVALSTSTTPRRGLVRAGTASSSRATGSRRICAAGVAAAPRLAVRSRGRATPSARRPGPRRRRSRLLARRLWRRSGRRSTGRGRCREANSSVCSDARSAPSPRRGASVLTRLHERVDCPTYQPPPRDRRPECTTTRLTRKCFSPRNPSAAASSTPRATPSRPPVCPSNPTTEG</sequence>
<proteinExistence type="predicted"/>
<evidence type="ECO:0000256" key="1">
    <source>
        <dbReference type="SAM" id="MobiDB-lite"/>
    </source>
</evidence>
<evidence type="ECO:0000313" key="3">
    <source>
        <dbReference type="Proteomes" id="UP000290904"/>
    </source>
</evidence>
<feature type="compositionally biased region" description="Basic residues" evidence="1">
    <location>
        <begin position="89"/>
        <end position="99"/>
    </location>
</feature>
<organism evidence="2 3">
    <name type="scientific">Mycobacterium phage Henu3</name>
    <dbReference type="NCBI Taxonomy" id="2492961"/>
    <lineage>
        <taxon>Viruses</taxon>
        <taxon>Duplodnaviria</taxon>
        <taxon>Heunggongvirae</taxon>
        <taxon>Uroviricota</taxon>
        <taxon>Caudoviricetes</taxon>
        <taxon>Weiservirinae</taxon>
        <taxon>Fionnbharthvirus</taxon>
        <taxon>Fionnbharthvirus henu3</taxon>
    </lineage>
</organism>
<feature type="region of interest" description="Disordered" evidence="1">
    <location>
        <begin position="89"/>
        <end position="189"/>
    </location>
</feature>
<keyword evidence="3" id="KW-1185">Reference proteome</keyword>